<proteinExistence type="predicted"/>
<evidence type="ECO:0000313" key="2">
    <source>
        <dbReference type="EMBL" id="KGA20960.1"/>
    </source>
</evidence>
<dbReference type="Pfam" id="PF13524">
    <property type="entry name" value="Glyco_trans_1_2"/>
    <property type="match status" value="1"/>
</dbReference>
<dbReference type="InterPro" id="IPR055259">
    <property type="entry name" value="YkvP/CgeB_Glyco_trans-like"/>
</dbReference>
<sequence length="397" mass="44794">MTKRQGLKPRSQKFVLRIGSWTNDQMSWISRIPGAFFVFRLIYKRLYPAPGPDVRFRQSLTRTALRPIGKIMIVSPKSCADSNVPWGPAEGNFFYEIWQSAIERFGAQRVLLHQVAPGDAGWAERLVSDIEAQDPTHVIFHGEENPNGEVNSWPGVGATLAGVWTGELIFLMYDSVYWWHIFAAETLAEVYPNVSVHATDTFPRELGKGIPRSGPGLLPTSLETIKILERRALFANRPDAPQSLTFVGSHYPDRIKQLAKFARRGIDIVVNPQRAGKSEKPSYEEYAAAIGHSWATINLSRNHGMPRKHVKARVLEAPLFGTLLVTDERKLTSGLIPEDGFVYFRSGRDLKRLMRRLRANPQEHEAIRDRGQRYAHGLAQSSFWDAIEGMPGRNPSE</sequence>
<dbReference type="EMBL" id="JNSL01000017">
    <property type="protein sequence ID" value="KGA20960.1"/>
    <property type="molecule type" value="Genomic_DNA"/>
</dbReference>
<feature type="domain" description="Spore protein YkvP/CgeB glycosyl transferase-like" evidence="1">
    <location>
        <begin position="244"/>
        <end position="373"/>
    </location>
</feature>
<reference evidence="2" key="1">
    <citation type="submission" date="2014-06" db="EMBL/GenBank/DDBJ databases">
        <title>Key roles for freshwater Actinobacteria revealed by deep metagenomic sequencing.</title>
        <authorList>
            <person name="Ghai R."/>
            <person name="Mizuno C.M."/>
            <person name="Picazo A."/>
            <person name="Camacho A."/>
            <person name="Rodriguez-Valera F."/>
        </authorList>
    </citation>
    <scope>NUCLEOTIDE SEQUENCE</scope>
</reference>
<organism evidence="2">
    <name type="scientific">freshwater metagenome</name>
    <dbReference type="NCBI Taxonomy" id="449393"/>
    <lineage>
        <taxon>unclassified sequences</taxon>
        <taxon>metagenomes</taxon>
        <taxon>ecological metagenomes</taxon>
    </lineage>
</organism>
<accession>A0A094Q9S7</accession>
<gene>
    <name evidence="2" type="ORF">GM51_4435</name>
</gene>
<evidence type="ECO:0000259" key="1">
    <source>
        <dbReference type="Pfam" id="PF13524"/>
    </source>
</evidence>
<comment type="caution">
    <text evidence="2">The sequence shown here is derived from an EMBL/GenBank/DDBJ whole genome shotgun (WGS) entry which is preliminary data.</text>
</comment>
<dbReference type="AlphaFoldDB" id="A0A094Q9S7"/>
<name>A0A094Q9S7_9ZZZZ</name>
<protein>
    <recommendedName>
        <fullName evidence="1">Spore protein YkvP/CgeB glycosyl transferase-like domain-containing protein</fullName>
    </recommendedName>
</protein>